<dbReference type="InterPro" id="IPR013106">
    <property type="entry name" value="Ig_V-set"/>
</dbReference>
<protein>
    <recommendedName>
        <fullName evidence="5">Immunoglobulin domain-containing protein</fullName>
    </recommendedName>
</protein>
<evidence type="ECO:0000256" key="1">
    <source>
        <dbReference type="ARBA" id="ARBA00004370"/>
    </source>
</evidence>
<name>A0ABU7CCM9_9TELE</name>
<dbReference type="SMART" id="SM00409">
    <property type="entry name" value="IG"/>
    <property type="match status" value="2"/>
</dbReference>
<feature type="transmembrane region" description="Helical" evidence="4">
    <location>
        <begin position="238"/>
        <end position="268"/>
    </location>
</feature>
<evidence type="ECO:0000313" key="6">
    <source>
        <dbReference type="EMBL" id="MED6259525.1"/>
    </source>
</evidence>
<dbReference type="InterPro" id="IPR013783">
    <property type="entry name" value="Ig-like_fold"/>
</dbReference>
<dbReference type="Pfam" id="PF07686">
    <property type="entry name" value="V-set"/>
    <property type="match status" value="2"/>
</dbReference>
<dbReference type="InterPro" id="IPR050671">
    <property type="entry name" value="CD300_family_receptors"/>
</dbReference>
<keyword evidence="3 4" id="KW-0472">Membrane</keyword>
<evidence type="ECO:0000256" key="2">
    <source>
        <dbReference type="ARBA" id="ARBA00022692"/>
    </source>
</evidence>
<comment type="caution">
    <text evidence="6">The sequence shown here is derived from an EMBL/GenBank/DDBJ whole genome shotgun (WGS) entry which is preliminary data.</text>
</comment>
<sequence length="301" mass="33192">MTESVNNLMFVCRGNRPSTCLQQAVVTSNNTQNGRFRLTDDTKSRIFTVTISSLTLNDSGSYLCGVQRNSGLDVSSAVELEVKEWCCVESKDMSGIMGHTVTFQCPYPPHHSNNTMFLCKGNKRSNCTDMAYQSRFMLHNRTATYFSVMITNLEAEYSGTYWCRSDLEWSVGNYTQFHLSVEKEQSDTSGQPKMKVSPNEIKGILLSRSLVLFVLRWFLPFSAHVMCCLYHVPAMPTFFWFGCSLLHSVLRCMACCGVGVVVLCVAALTSGRGTAGRASLGSALVSGFSASYRGGVCSFAG</sequence>
<feature type="transmembrane region" description="Helical" evidence="4">
    <location>
        <begin position="210"/>
        <end position="232"/>
    </location>
</feature>
<keyword evidence="7" id="KW-1185">Reference proteome</keyword>
<feature type="domain" description="Immunoglobulin" evidence="5">
    <location>
        <begin position="23"/>
        <end position="83"/>
    </location>
</feature>
<organism evidence="6 7">
    <name type="scientific">Ataeniobius toweri</name>
    <dbReference type="NCBI Taxonomy" id="208326"/>
    <lineage>
        <taxon>Eukaryota</taxon>
        <taxon>Metazoa</taxon>
        <taxon>Chordata</taxon>
        <taxon>Craniata</taxon>
        <taxon>Vertebrata</taxon>
        <taxon>Euteleostomi</taxon>
        <taxon>Actinopterygii</taxon>
        <taxon>Neopterygii</taxon>
        <taxon>Teleostei</taxon>
        <taxon>Neoteleostei</taxon>
        <taxon>Acanthomorphata</taxon>
        <taxon>Ovalentaria</taxon>
        <taxon>Atherinomorphae</taxon>
        <taxon>Cyprinodontiformes</taxon>
        <taxon>Goodeidae</taxon>
        <taxon>Ataeniobius</taxon>
    </lineage>
</organism>
<feature type="domain" description="Immunoglobulin" evidence="5">
    <location>
        <begin position="90"/>
        <end position="182"/>
    </location>
</feature>
<gene>
    <name evidence="6" type="ORF">ATANTOWER_024581</name>
</gene>
<dbReference type="Gene3D" id="2.60.40.10">
    <property type="entry name" value="Immunoglobulins"/>
    <property type="match status" value="2"/>
</dbReference>
<comment type="subcellular location">
    <subcellularLocation>
        <location evidence="1">Membrane</location>
    </subcellularLocation>
</comment>
<evidence type="ECO:0000259" key="5">
    <source>
        <dbReference type="SMART" id="SM00409"/>
    </source>
</evidence>
<evidence type="ECO:0000256" key="3">
    <source>
        <dbReference type="ARBA" id="ARBA00023136"/>
    </source>
</evidence>
<evidence type="ECO:0000256" key="4">
    <source>
        <dbReference type="SAM" id="Phobius"/>
    </source>
</evidence>
<dbReference type="EMBL" id="JAHUTI010084260">
    <property type="protein sequence ID" value="MED6259525.1"/>
    <property type="molecule type" value="Genomic_DNA"/>
</dbReference>
<accession>A0ABU7CCM9</accession>
<keyword evidence="4" id="KW-1133">Transmembrane helix</keyword>
<proteinExistence type="predicted"/>
<evidence type="ECO:0000313" key="7">
    <source>
        <dbReference type="Proteomes" id="UP001345963"/>
    </source>
</evidence>
<dbReference type="Proteomes" id="UP001345963">
    <property type="component" value="Unassembled WGS sequence"/>
</dbReference>
<dbReference type="SUPFAM" id="SSF48726">
    <property type="entry name" value="Immunoglobulin"/>
    <property type="match status" value="2"/>
</dbReference>
<dbReference type="InterPro" id="IPR003599">
    <property type="entry name" value="Ig_sub"/>
</dbReference>
<dbReference type="InterPro" id="IPR036179">
    <property type="entry name" value="Ig-like_dom_sf"/>
</dbReference>
<dbReference type="PANTHER" id="PTHR11860">
    <property type="entry name" value="POLYMERIC-IMMUNOGLOBULIN RECEPTOR"/>
    <property type="match status" value="1"/>
</dbReference>
<reference evidence="6 7" key="1">
    <citation type="submission" date="2021-07" db="EMBL/GenBank/DDBJ databases">
        <authorList>
            <person name="Palmer J.M."/>
        </authorList>
    </citation>
    <scope>NUCLEOTIDE SEQUENCE [LARGE SCALE GENOMIC DNA]</scope>
    <source>
        <strain evidence="6 7">AT_MEX2019</strain>
        <tissue evidence="6">Muscle</tissue>
    </source>
</reference>
<keyword evidence="2 4" id="KW-0812">Transmembrane</keyword>
<dbReference type="PANTHER" id="PTHR11860:SF118">
    <property type="entry name" value="CMRF35-LIKE MOLECULE 3-RELATED"/>
    <property type="match status" value="1"/>
</dbReference>